<sequence>MIVVFKKDAKVTEIEEMKKSLEDKGFHIHESQGENHYLIGLVGDTTIIDPDVLKAHRIVEKVIYVQEPYKKANRRFNPLDLVVDVGGHKIGGGYFSVIAGPCSVESKEQVLEIATKIKASNAGLLRGGAFKPRTSPYSFQGMGKDGLDILIEAKKETGLPIVTEIMSIKQLEKYHEIIDVVQIGARNMQNFDLLKEAGKINKPVLIKRGMSATIQELLMSAEYVLAGGNNNVILCERGIRSFQKEVRNVLDLSAVPILKAKTHLPVIVDPSHATGSWQLVEPMAKAAVAAGADGLMIEVHNDPDNALCDGAQSVKPEKFDSIMKKIAAYIELEDKILN</sequence>
<dbReference type="InterPro" id="IPR006218">
    <property type="entry name" value="DAHP1/KDSA"/>
</dbReference>
<dbReference type="Gene3D" id="3.30.70.1140">
    <property type="entry name" value="Phospho-2-dehydro-3-deoxyheptonate aldolase, domain 1"/>
    <property type="match status" value="1"/>
</dbReference>
<dbReference type="InterPro" id="IPR013785">
    <property type="entry name" value="Aldolase_TIM"/>
</dbReference>
<reference evidence="4 5" key="1">
    <citation type="submission" date="2016-11" db="EMBL/GenBank/DDBJ databases">
        <authorList>
            <person name="Jaros S."/>
            <person name="Januszkiewicz K."/>
            <person name="Wedrychowicz H."/>
        </authorList>
    </citation>
    <scope>NUCLEOTIDE SEQUENCE [LARGE SCALE GENOMIC DNA]</scope>
    <source>
        <strain evidence="4 5">DSM 17477</strain>
    </source>
</reference>
<dbReference type="Gene3D" id="3.20.20.70">
    <property type="entry name" value="Aldolase class I"/>
    <property type="match status" value="1"/>
</dbReference>
<dbReference type="NCBIfam" id="NF009239">
    <property type="entry name" value="PRK12595.1"/>
    <property type="match status" value="1"/>
</dbReference>
<organism evidence="4 5">
    <name type="scientific">Dethiosulfatibacter aminovorans DSM 17477</name>
    <dbReference type="NCBI Taxonomy" id="1121476"/>
    <lineage>
        <taxon>Bacteria</taxon>
        <taxon>Bacillati</taxon>
        <taxon>Bacillota</taxon>
        <taxon>Tissierellia</taxon>
        <taxon>Dethiosulfatibacter</taxon>
    </lineage>
</organism>
<feature type="domain" description="DAHP synthetase I/KDSA" evidence="2">
    <location>
        <begin position="88"/>
        <end position="328"/>
    </location>
</feature>
<dbReference type="OrthoDB" id="9780456at2"/>
<accession>A0A1M6IPU0</accession>
<dbReference type="GO" id="GO:0016832">
    <property type="term" value="F:aldehyde-lyase activity"/>
    <property type="evidence" value="ECO:0007669"/>
    <property type="project" value="InterPro"/>
</dbReference>
<dbReference type="AlphaFoldDB" id="A0A1M6IPU0"/>
<dbReference type="NCBIfam" id="TIGR01361">
    <property type="entry name" value="DAHP_synth_Bsub"/>
    <property type="match status" value="1"/>
</dbReference>
<evidence type="ECO:0000259" key="2">
    <source>
        <dbReference type="Pfam" id="PF00793"/>
    </source>
</evidence>
<evidence type="ECO:0000256" key="1">
    <source>
        <dbReference type="ARBA" id="ARBA00022679"/>
    </source>
</evidence>
<dbReference type="PANTHER" id="PTHR43018">
    <property type="entry name" value="PHOSPHO-2-DEHYDRO-3-DEOXYHEPTONATE ALDOLASE"/>
    <property type="match status" value="1"/>
</dbReference>
<evidence type="ECO:0000259" key="3">
    <source>
        <dbReference type="Pfam" id="PF18152"/>
    </source>
</evidence>
<protein>
    <submittedName>
        <fullName evidence="4">3-deoxy-D-arabinoheptulosonate-7-phosphate synthase</fullName>
    </submittedName>
</protein>
<dbReference type="GO" id="GO:0016740">
    <property type="term" value="F:transferase activity"/>
    <property type="evidence" value="ECO:0007669"/>
    <property type="project" value="UniProtKB-KW"/>
</dbReference>
<dbReference type="Pfam" id="PF00793">
    <property type="entry name" value="DAHP_synth_1"/>
    <property type="match status" value="1"/>
</dbReference>
<gene>
    <name evidence="4" type="ORF">SAMN02745751_02390</name>
</gene>
<dbReference type="RefSeq" id="WP_073049814.1">
    <property type="nucleotide sequence ID" value="NZ_FQZL01000018.1"/>
</dbReference>
<dbReference type="PANTHER" id="PTHR43018:SF2">
    <property type="entry name" value="PHOSPHO-2-DEHYDRO-3-DEOXYHEPTONATE ALDOLASE"/>
    <property type="match status" value="1"/>
</dbReference>
<dbReference type="NCBIfam" id="NF006421">
    <property type="entry name" value="PRK08673.1"/>
    <property type="match status" value="1"/>
</dbReference>
<dbReference type="InterPro" id="IPR006268">
    <property type="entry name" value="DAHP_syn_2"/>
</dbReference>
<name>A0A1M6IPU0_9FIRM</name>
<dbReference type="GO" id="GO:0009073">
    <property type="term" value="P:aromatic amino acid family biosynthetic process"/>
    <property type="evidence" value="ECO:0007669"/>
    <property type="project" value="InterPro"/>
</dbReference>
<dbReference type="EMBL" id="FQZL01000018">
    <property type="protein sequence ID" value="SHJ36484.1"/>
    <property type="molecule type" value="Genomic_DNA"/>
</dbReference>
<evidence type="ECO:0000313" key="4">
    <source>
        <dbReference type="EMBL" id="SHJ36484.1"/>
    </source>
</evidence>
<proteinExistence type="predicted"/>
<dbReference type="InterPro" id="IPR052899">
    <property type="entry name" value="Class-I_DAHP_synthase"/>
</dbReference>
<keyword evidence="5" id="KW-1185">Reference proteome</keyword>
<feature type="domain" description="DAHP synthase ferredoxin-like" evidence="3">
    <location>
        <begin position="1"/>
        <end position="67"/>
    </location>
</feature>
<dbReference type="SUPFAM" id="SSF51569">
    <property type="entry name" value="Aldolase"/>
    <property type="match status" value="1"/>
</dbReference>
<dbReference type="InterPro" id="IPR041071">
    <property type="entry name" value="DAHP_snth_FXD"/>
</dbReference>
<keyword evidence="1" id="KW-0808">Transferase</keyword>
<dbReference type="Proteomes" id="UP000184052">
    <property type="component" value="Unassembled WGS sequence"/>
</dbReference>
<dbReference type="Pfam" id="PF18152">
    <property type="entry name" value="DAHP_snth_FXD"/>
    <property type="match status" value="1"/>
</dbReference>
<dbReference type="STRING" id="1121476.SAMN02745751_02390"/>
<evidence type="ECO:0000313" key="5">
    <source>
        <dbReference type="Proteomes" id="UP000184052"/>
    </source>
</evidence>